<comment type="caution">
    <text evidence="1">The sequence shown here is derived from an EMBL/GenBank/DDBJ whole genome shotgun (WGS) entry which is preliminary data.</text>
</comment>
<dbReference type="Proteomes" id="UP001177021">
    <property type="component" value="Unassembled WGS sequence"/>
</dbReference>
<organism evidence="1 2">
    <name type="scientific">Trifolium pratense</name>
    <name type="common">Red clover</name>
    <dbReference type="NCBI Taxonomy" id="57577"/>
    <lineage>
        <taxon>Eukaryota</taxon>
        <taxon>Viridiplantae</taxon>
        <taxon>Streptophyta</taxon>
        <taxon>Embryophyta</taxon>
        <taxon>Tracheophyta</taxon>
        <taxon>Spermatophyta</taxon>
        <taxon>Magnoliopsida</taxon>
        <taxon>eudicotyledons</taxon>
        <taxon>Gunneridae</taxon>
        <taxon>Pentapetalae</taxon>
        <taxon>rosids</taxon>
        <taxon>fabids</taxon>
        <taxon>Fabales</taxon>
        <taxon>Fabaceae</taxon>
        <taxon>Papilionoideae</taxon>
        <taxon>50 kb inversion clade</taxon>
        <taxon>NPAAA clade</taxon>
        <taxon>Hologalegina</taxon>
        <taxon>IRL clade</taxon>
        <taxon>Trifolieae</taxon>
        <taxon>Trifolium</taxon>
    </lineage>
</organism>
<reference evidence="1" key="1">
    <citation type="submission" date="2023-10" db="EMBL/GenBank/DDBJ databases">
        <authorList>
            <person name="Rodriguez Cubillos JULIANA M."/>
            <person name="De Vega J."/>
        </authorList>
    </citation>
    <scope>NUCLEOTIDE SEQUENCE</scope>
</reference>
<evidence type="ECO:0000313" key="1">
    <source>
        <dbReference type="EMBL" id="CAJ2639936.1"/>
    </source>
</evidence>
<accession>A0ACB0J4R2</accession>
<protein>
    <submittedName>
        <fullName evidence="1">Uncharacterized protein</fullName>
    </submittedName>
</protein>
<sequence length="603" mass="67465">MASAVSSLLMPSDDVNTAITEFARRFNHSYYQPLQLAILKGDWKSTKAFLDNDPTALTAKVTIHGRTALHVAAVGAQWKLVEKLVQHQHMPANMLAELDLMGCTCLHYVAMGESVNTAKALVAKKPSLTQVTDLKGFTPLIYSITSRRCKEMIWYFVLNTTDESPSCPFSGPSANQLVALLTGAGFHDITMYLLHRYPNLATISDSNGSSIILNVLSKLPSHFQSGQNLGLLFAIILRSILLKHEYGNIMWTATYTLLPGLKQAIDMKLRHVYAVILTEFVISRASTMNSNDYPFWQSFVSPEIIFSATSSGIVEILETCFQFFPDLVWTHIPNEGNVIQIAIKNRQEKVFRFLCKMPIICQLLVLAIDESNNTASHLAARFTSKIESTSGEALQMIRELQWFQEIEKLDDPLHKQVKNNDDKTASQVFMKEHKPLIEEGKKWIKDRSNSCMVVATLIATITFAAAITVPGGNNQDKGTPIFLPNHKFGVFMWSNAVAFFSSLTSLLVFIANMNGYYTEEEFVIVLPQRLVIGLNFLFVAVVTTMVAFIGALSLFLEDRFKNFTTIIWSLASIPFLISVMLLLPSTTVELLYKKLYDPKKGSI</sequence>
<evidence type="ECO:0000313" key="2">
    <source>
        <dbReference type="Proteomes" id="UP001177021"/>
    </source>
</evidence>
<name>A0ACB0J4R2_TRIPR</name>
<dbReference type="EMBL" id="CASHSV030000024">
    <property type="protein sequence ID" value="CAJ2639936.1"/>
    <property type="molecule type" value="Genomic_DNA"/>
</dbReference>
<proteinExistence type="predicted"/>
<gene>
    <name evidence="1" type="ORF">MILVUS5_LOCUS9878</name>
</gene>
<keyword evidence="2" id="KW-1185">Reference proteome</keyword>